<keyword evidence="2" id="KW-0325">Glycoprotein</keyword>
<evidence type="ECO:0000259" key="4">
    <source>
        <dbReference type="Pfam" id="PF01082"/>
    </source>
</evidence>
<keyword evidence="3" id="KW-0732">Signal</keyword>
<reference evidence="8" key="1">
    <citation type="submission" date="2025-08" db="UniProtKB">
        <authorList>
            <consortium name="RefSeq"/>
        </authorList>
    </citation>
    <scope>IDENTIFICATION</scope>
</reference>
<dbReference type="Pfam" id="PF24784">
    <property type="entry name" value="Temptin_C"/>
    <property type="match status" value="1"/>
</dbReference>
<evidence type="ECO:0000259" key="6">
    <source>
        <dbReference type="Pfam" id="PF24784"/>
    </source>
</evidence>
<keyword evidence="1" id="KW-1015">Disulfide bond</keyword>
<protein>
    <submittedName>
        <fullName evidence="8">MOXD1 homolog 1-like</fullName>
    </submittedName>
</protein>
<accession>A0A9W3BEF2</accession>
<gene>
    <name evidence="8" type="primary">LOC106078772</name>
</gene>
<evidence type="ECO:0000256" key="2">
    <source>
        <dbReference type="ARBA" id="ARBA00023180"/>
    </source>
</evidence>
<feature type="domain" description="Copper type II ascorbate-dependent monooxygenase C-terminal" evidence="5">
    <location>
        <begin position="298"/>
        <end position="430"/>
    </location>
</feature>
<evidence type="ECO:0000313" key="8">
    <source>
        <dbReference type="RefSeq" id="XP_055897962.1"/>
    </source>
</evidence>
<feature type="domain" description="Copper type II ascorbate-dependent monooxygenase N-terminal" evidence="4">
    <location>
        <begin position="152"/>
        <end position="267"/>
    </location>
</feature>
<evidence type="ECO:0000256" key="3">
    <source>
        <dbReference type="SAM" id="SignalP"/>
    </source>
</evidence>
<dbReference type="InterPro" id="IPR000945">
    <property type="entry name" value="DBH-like"/>
</dbReference>
<dbReference type="InterPro" id="IPR024548">
    <property type="entry name" value="Cu2_monoox_C"/>
</dbReference>
<keyword evidence="7" id="KW-1185">Reference proteome</keyword>
<dbReference type="Proteomes" id="UP001165740">
    <property type="component" value="Chromosome 9"/>
</dbReference>
<proteinExistence type="predicted"/>
<dbReference type="SUPFAM" id="SSF49742">
    <property type="entry name" value="PHM/PNGase F"/>
    <property type="match status" value="2"/>
</dbReference>
<dbReference type="RefSeq" id="XP_055897962.1">
    <property type="nucleotide sequence ID" value="XM_056041987.1"/>
</dbReference>
<dbReference type="InterPro" id="IPR057626">
    <property type="entry name" value="S-S_Temptin"/>
</dbReference>
<evidence type="ECO:0000313" key="7">
    <source>
        <dbReference type="Proteomes" id="UP001165740"/>
    </source>
</evidence>
<organism evidence="7 8">
    <name type="scientific">Biomphalaria glabrata</name>
    <name type="common">Bloodfluke planorb</name>
    <name type="synonym">Freshwater snail</name>
    <dbReference type="NCBI Taxonomy" id="6526"/>
    <lineage>
        <taxon>Eukaryota</taxon>
        <taxon>Metazoa</taxon>
        <taxon>Spiralia</taxon>
        <taxon>Lophotrochozoa</taxon>
        <taxon>Mollusca</taxon>
        <taxon>Gastropoda</taxon>
        <taxon>Heterobranchia</taxon>
        <taxon>Euthyneura</taxon>
        <taxon>Panpulmonata</taxon>
        <taxon>Hygrophila</taxon>
        <taxon>Lymnaeoidea</taxon>
        <taxon>Planorbidae</taxon>
        <taxon>Biomphalaria</taxon>
    </lineage>
</organism>
<evidence type="ECO:0000259" key="5">
    <source>
        <dbReference type="Pfam" id="PF03712"/>
    </source>
</evidence>
<dbReference type="GO" id="GO:0004500">
    <property type="term" value="F:dopamine beta-monooxygenase activity"/>
    <property type="evidence" value="ECO:0007669"/>
    <property type="project" value="InterPro"/>
</dbReference>
<dbReference type="Gene3D" id="2.60.120.310">
    <property type="entry name" value="Copper type II, ascorbate-dependent monooxygenase, N-terminal domain"/>
    <property type="match status" value="1"/>
</dbReference>
<evidence type="ECO:0000256" key="1">
    <source>
        <dbReference type="ARBA" id="ARBA00023157"/>
    </source>
</evidence>
<dbReference type="InterPro" id="IPR036939">
    <property type="entry name" value="Cu2_ascorb_mOase_N_sf"/>
</dbReference>
<dbReference type="InterPro" id="IPR000323">
    <property type="entry name" value="Cu2_ascorb_mOase_N"/>
</dbReference>
<dbReference type="Gene3D" id="2.60.120.230">
    <property type="match status" value="1"/>
</dbReference>
<dbReference type="PANTHER" id="PTHR10157:SF23">
    <property type="entry name" value="MOXD1 HOMOLOG 1"/>
    <property type="match status" value="1"/>
</dbReference>
<feature type="domain" description="Temptin Cys/Cys disulfide" evidence="6">
    <location>
        <begin position="17"/>
        <end position="114"/>
    </location>
</feature>
<dbReference type="Pfam" id="PF01082">
    <property type="entry name" value="Cu2_monooxygen"/>
    <property type="match status" value="1"/>
</dbReference>
<dbReference type="InterPro" id="IPR008977">
    <property type="entry name" value="PHM/PNGase_F_dom_sf"/>
</dbReference>
<dbReference type="OrthoDB" id="129121at2759"/>
<dbReference type="PANTHER" id="PTHR10157">
    <property type="entry name" value="DOPAMINE BETA HYDROXYLASE RELATED"/>
    <property type="match status" value="1"/>
</dbReference>
<dbReference type="InterPro" id="IPR014784">
    <property type="entry name" value="Cu2_ascorb_mOase-like_C"/>
</dbReference>
<feature type="signal peptide" evidence="3">
    <location>
        <begin position="1"/>
        <end position="18"/>
    </location>
</feature>
<name>A0A9W3BEF2_BIOGL</name>
<feature type="chain" id="PRO_5040978829" evidence="3">
    <location>
        <begin position="19"/>
        <end position="581"/>
    </location>
</feature>
<dbReference type="OMA" id="FESCTRI"/>
<dbReference type="AlphaFoldDB" id="A0A9W3BEF2"/>
<dbReference type="Pfam" id="PF03712">
    <property type="entry name" value="Cu2_monoox_C"/>
    <property type="match status" value="1"/>
</dbReference>
<dbReference type="GeneID" id="106078772"/>
<sequence>MFLRSFFGLLMLVPVSNAYSGYQELIPNANNVQHPCIPNYRWPGVGHENRNGGGTRNIFGQDFANAGHQWTRSLCLQDSDGDGRTNGEELGDPSCVWSEGQVPSRTFNITHPGVCEPLTDAKCLGKNTFVSCQLESFDNCNVIKNTDIRTLDLRFPTFSVPASETNYVCMSFDLPQDQDYHVVADQAIINNSNVLHHMLLYGCDDVNSTFYSTPTLCGMSGSVCNAIIAGWTVGQSGQCFGDNVGVRIGVTGYKKARLEIHYNNPSMVSTYRDSSGLRLYYRPARSDVQDLYTLMTGQTMLELPPGQARVEKVGICKGSCTSLLFKQPVYLMSAFNHMHYLGRSMKIELYRNGILVANITDDEYYSYDSPKTHNHYPHLQILPGDEIVTKCVYNTMASKRWVYFGEATSDEMCLGFLSIYPKSALNFAKTLCVAKSSLSYCELAQGTPLNGCDWKKLLTPNNPETIRIATDLYKNCNLDGFCRPECKEIVRNISSSPCFQGDTGKFVKSYLAMSKEGLDLLGRLQSCPVSSVQNCTVQQCPNRCDVDISGSAYAGVPGVSQVSSYLLVVLLVISWSLSHKH</sequence>
<dbReference type="GO" id="GO:0005507">
    <property type="term" value="F:copper ion binding"/>
    <property type="evidence" value="ECO:0007669"/>
    <property type="project" value="InterPro"/>
</dbReference>